<organism evidence="3 4">
    <name type="scientific">Gimesia alba</name>
    <dbReference type="NCBI Taxonomy" id="2527973"/>
    <lineage>
        <taxon>Bacteria</taxon>
        <taxon>Pseudomonadati</taxon>
        <taxon>Planctomycetota</taxon>
        <taxon>Planctomycetia</taxon>
        <taxon>Planctomycetales</taxon>
        <taxon>Planctomycetaceae</taxon>
        <taxon>Gimesia</taxon>
    </lineage>
</organism>
<dbReference type="InterPro" id="IPR045584">
    <property type="entry name" value="Pilin-like"/>
</dbReference>
<proteinExistence type="predicted"/>
<evidence type="ECO:0000313" key="4">
    <source>
        <dbReference type="Proteomes" id="UP000317171"/>
    </source>
</evidence>
<sequence>MNRRSPQTLTASQQNRRAFTLVELMIVIVIILILLGLLIPAIGAVRLRAQQANVRAEIANFETAITAFKQDFGIDPPSGIVLYESGTATWDQSSKGFIRQLWPQFDFSLNKDINGDGDVVDTITLNAGECLVFFLGGVFEQTPDGTYRVYGFSKNPAQPFLNPGHTSADPGYSAAYSASNTSRQGPYFEFDSSRFVDTDSDTALEYIDSFPGQQLPYIYLSSYEGRGYRTADLPATLGFRSVYREGNSAHGSTPGVPFKAKSYQIISPGADFQYGTGGNYDPDKNFPGPQLPTYTDDRTVEADNITNFVSGSLK</sequence>
<dbReference type="Proteomes" id="UP000317171">
    <property type="component" value="Chromosome"/>
</dbReference>
<evidence type="ECO:0008006" key="5">
    <source>
        <dbReference type="Google" id="ProtNLM"/>
    </source>
</evidence>
<dbReference type="RefSeq" id="WP_145221177.1">
    <property type="nucleotide sequence ID" value="NZ_CP036269.1"/>
</dbReference>
<dbReference type="InterPro" id="IPR012902">
    <property type="entry name" value="N_methyl_site"/>
</dbReference>
<dbReference type="GO" id="GO:0015628">
    <property type="term" value="P:protein secretion by the type II secretion system"/>
    <property type="evidence" value="ECO:0007669"/>
    <property type="project" value="InterPro"/>
</dbReference>
<dbReference type="Gene3D" id="3.30.700.10">
    <property type="entry name" value="Glycoprotein, Type 4 Pilin"/>
    <property type="match status" value="1"/>
</dbReference>
<protein>
    <recommendedName>
        <fullName evidence="5">Type II secretion system protein G</fullName>
    </recommendedName>
</protein>
<dbReference type="AlphaFoldDB" id="A0A517RMK3"/>
<evidence type="ECO:0000313" key="3">
    <source>
        <dbReference type="EMBL" id="QDT45109.1"/>
    </source>
</evidence>
<keyword evidence="2" id="KW-1133">Transmembrane helix</keyword>
<dbReference type="PANTHER" id="PTHR30093">
    <property type="entry name" value="GENERAL SECRETION PATHWAY PROTEIN G"/>
    <property type="match status" value="1"/>
</dbReference>
<keyword evidence="1" id="KW-0488">Methylation</keyword>
<evidence type="ECO:0000256" key="2">
    <source>
        <dbReference type="SAM" id="Phobius"/>
    </source>
</evidence>
<dbReference type="EMBL" id="CP036269">
    <property type="protein sequence ID" value="QDT45109.1"/>
    <property type="molecule type" value="Genomic_DNA"/>
</dbReference>
<dbReference type="GO" id="GO:0015627">
    <property type="term" value="C:type II protein secretion system complex"/>
    <property type="evidence" value="ECO:0007669"/>
    <property type="project" value="InterPro"/>
</dbReference>
<keyword evidence="4" id="KW-1185">Reference proteome</keyword>
<keyword evidence="2" id="KW-0812">Transmembrane</keyword>
<dbReference type="KEGG" id="gaz:Pan241w_52270"/>
<name>A0A517RMK3_9PLAN</name>
<dbReference type="PRINTS" id="PR00813">
    <property type="entry name" value="BCTERIALGSPG"/>
</dbReference>
<feature type="transmembrane region" description="Helical" evidence="2">
    <location>
        <begin position="21"/>
        <end position="45"/>
    </location>
</feature>
<dbReference type="InterPro" id="IPR000983">
    <property type="entry name" value="Bac_GSPG_pilin"/>
</dbReference>
<dbReference type="SUPFAM" id="SSF54523">
    <property type="entry name" value="Pili subunits"/>
    <property type="match status" value="1"/>
</dbReference>
<dbReference type="PANTHER" id="PTHR30093:SF2">
    <property type="entry name" value="TYPE II SECRETION SYSTEM PROTEIN H"/>
    <property type="match status" value="1"/>
</dbReference>
<evidence type="ECO:0000256" key="1">
    <source>
        <dbReference type="ARBA" id="ARBA00022481"/>
    </source>
</evidence>
<dbReference type="Pfam" id="PF07963">
    <property type="entry name" value="N_methyl"/>
    <property type="match status" value="1"/>
</dbReference>
<dbReference type="OrthoDB" id="209747at2"/>
<dbReference type="NCBIfam" id="TIGR02532">
    <property type="entry name" value="IV_pilin_GFxxxE"/>
    <property type="match status" value="1"/>
</dbReference>
<keyword evidence="2" id="KW-0472">Membrane</keyword>
<accession>A0A517RMK3</accession>
<gene>
    <name evidence="3" type="ORF">Pan241w_52270</name>
</gene>
<reference evidence="3 4" key="1">
    <citation type="submission" date="2019-02" db="EMBL/GenBank/DDBJ databases">
        <title>Deep-cultivation of Planctomycetes and their phenomic and genomic characterization uncovers novel biology.</title>
        <authorList>
            <person name="Wiegand S."/>
            <person name="Jogler M."/>
            <person name="Boedeker C."/>
            <person name="Pinto D."/>
            <person name="Vollmers J."/>
            <person name="Rivas-Marin E."/>
            <person name="Kohn T."/>
            <person name="Peeters S.H."/>
            <person name="Heuer A."/>
            <person name="Rast P."/>
            <person name="Oberbeckmann S."/>
            <person name="Bunk B."/>
            <person name="Jeske O."/>
            <person name="Meyerdierks A."/>
            <person name="Storesund J.E."/>
            <person name="Kallscheuer N."/>
            <person name="Luecker S."/>
            <person name="Lage O.M."/>
            <person name="Pohl T."/>
            <person name="Merkel B.J."/>
            <person name="Hornburger P."/>
            <person name="Mueller R.-W."/>
            <person name="Bruemmer F."/>
            <person name="Labrenz M."/>
            <person name="Spormann A.M."/>
            <person name="Op den Camp H."/>
            <person name="Overmann J."/>
            <person name="Amann R."/>
            <person name="Jetten M.S.M."/>
            <person name="Mascher T."/>
            <person name="Medema M.H."/>
            <person name="Devos D.P."/>
            <person name="Kaster A.-K."/>
            <person name="Ovreas L."/>
            <person name="Rohde M."/>
            <person name="Galperin M.Y."/>
            <person name="Jogler C."/>
        </authorList>
    </citation>
    <scope>NUCLEOTIDE SEQUENCE [LARGE SCALE GENOMIC DNA]</scope>
    <source>
        <strain evidence="3 4">Pan241w</strain>
    </source>
</reference>